<dbReference type="GO" id="GO:0005576">
    <property type="term" value="C:extracellular region"/>
    <property type="evidence" value="ECO:0007669"/>
    <property type="project" value="UniProtKB-SubCell"/>
</dbReference>
<proteinExistence type="inferred from homology"/>
<dbReference type="OrthoDB" id="4298856at2"/>
<dbReference type="InterPro" id="IPR035992">
    <property type="entry name" value="Ricin_B-like_lectins"/>
</dbReference>
<evidence type="ECO:0000259" key="12">
    <source>
        <dbReference type="Pfam" id="PF14200"/>
    </source>
</evidence>
<dbReference type="eggNOG" id="COG3509">
    <property type="taxonomic scope" value="Bacteria"/>
</dbReference>
<dbReference type="InterPro" id="IPR012334">
    <property type="entry name" value="Pectin_lyas_fold"/>
</dbReference>
<feature type="domain" description="Ricin B lectin" evidence="12">
    <location>
        <begin position="47"/>
        <end position="124"/>
    </location>
</feature>
<evidence type="ECO:0000256" key="4">
    <source>
        <dbReference type="ARBA" id="ARBA00006463"/>
    </source>
</evidence>
<dbReference type="EC" id="4.2.2.2" evidence="5"/>
<dbReference type="Pfam" id="PF14200">
    <property type="entry name" value="RicinB_lectin_2"/>
    <property type="match status" value="1"/>
</dbReference>
<name>C7QZJ4_JONDD</name>
<dbReference type="AlphaFoldDB" id="C7QZJ4"/>
<evidence type="ECO:0000313" key="13">
    <source>
        <dbReference type="EMBL" id="ACV08000.1"/>
    </source>
</evidence>
<dbReference type="PANTHER" id="PTHR33407:SF9">
    <property type="entry name" value="PECTATE LYASE F-RELATED"/>
    <property type="match status" value="1"/>
</dbReference>
<dbReference type="SUPFAM" id="SSF50370">
    <property type="entry name" value="Ricin B-like lectins"/>
    <property type="match status" value="1"/>
</dbReference>
<feature type="signal peptide" evidence="11">
    <location>
        <begin position="1"/>
        <end position="41"/>
    </location>
</feature>
<dbReference type="Gene3D" id="2.160.20.10">
    <property type="entry name" value="Single-stranded right-handed beta-helix, Pectin lyase-like"/>
    <property type="match status" value="1"/>
</dbReference>
<gene>
    <name evidence="13" type="ordered locus">Jden_0329</name>
</gene>
<dbReference type="PANTHER" id="PTHR33407">
    <property type="entry name" value="PECTATE LYASE F-RELATED"/>
    <property type="match status" value="1"/>
</dbReference>
<evidence type="ECO:0000256" key="8">
    <source>
        <dbReference type="ARBA" id="ARBA00022837"/>
    </source>
</evidence>
<feature type="compositionally biased region" description="Gly residues" evidence="10">
    <location>
        <begin position="192"/>
        <end position="208"/>
    </location>
</feature>
<dbReference type="Pfam" id="PF03211">
    <property type="entry name" value="Pectate_lyase"/>
    <property type="match status" value="1"/>
</dbReference>
<keyword evidence="8" id="KW-0106">Calcium</keyword>
<dbReference type="EMBL" id="CP001706">
    <property type="protein sequence ID" value="ACV08000.1"/>
    <property type="molecule type" value="Genomic_DNA"/>
</dbReference>
<evidence type="ECO:0000256" key="9">
    <source>
        <dbReference type="ARBA" id="ARBA00023239"/>
    </source>
</evidence>
<dbReference type="InterPro" id="IPR000772">
    <property type="entry name" value="Ricin_B_lectin"/>
</dbReference>
<dbReference type="RefSeq" id="WP_015770629.1">
    <property type="nucleotide sequence ID" value="NC_013174.1"/>
</dbReference>
<organism evidence="13 14">
    <name type="scientific">Jonesia denitrificans (strain ATCC 14870 / DSM 20603 / BCRC 15368 / CIP 55.134 / JCM 11481 / NBRC 15587 / NCTC 10816 / Prevot 55134)</name>
    <name type="common">Listeria denitrificans</name>
    <dbReference type="NCBI Taxonomy" id="471856"/>
    <lineage>
        <taxon>Bacteria</taxon>
        <taxon>Bacillati</taxon>
        <taxon>Actinomycetota</taxon>
        <taxon>Actinomycetes</taxon>
        <taxon>Micrococcales</taxon>
        <taxon>Jonesiaceae</taxon>
        <taxon>Jonesia</taxon>
    </lineage>
</organism>
<comment type="similarity">
    <text evidence="4">Belongs to the polysaccharide lyase 3 family.</text>
</comment>
<feature type="chain" id="PRO_5002983250" description="pectate lyase" evidence="11">
    <location>
        <begin position="42"/>
        <end position="445"/>
    </location>
</feature>
<comment type="catalytic activity">
    <reaction evidence="1">
        <text>Eliminative cleavage of (1-&gt;4)-alpha-D-galacturonan to give oligosaccharides with 4-deoxy-alpha-D-galact-4-enuronosyl groups at their non-reducing ends.</text>
        <dbReference type="EC" id="4.2.2.2"/>
    </reaction>
</comment>
<evidence type="ECO:0000256" key="7">
    <source>
        <dbReference type="ARBA" id="ARBA00022729"/>
    </source>
</evidence>
<dbReference type="Proteomes" id="UP000000628">
    <property type="component" value="Chromosome"/>
</dbReference>
<keyword evidence="14" id="KW-1185">Reference proteome</keyword>
<reference evidence="13 14" key="1">
    <citation type="journal article" date="2009" name="Stand. Genomic Sci.">
        <title>Complete genome sequence of Jonesia denitrificans type strain (Prevot 55134).</title>
        <authorList>
            <person name="Pukall R."/>
            <person name="Gehrich-Schroter G."/>
            <person name="Lapidus A."/>
            <person name="Nolan M."/>
            <person name="Glavina Del Rio T."/>
            <person name="Lucas S."/>
            <person name="Chen F."/>
            <person name="Tice H."/>
            <person name="Pitluck S."/>
            <person name="Cheng J.F."/>
            <person name="Copeland A."/>
            <person name="Saunders E."/>
            <person name="Brettin T."/>
            <person name="Detter J.C."/>
            <person name="Bruce D."/>
            <person name="Goodwin L."/>
            <person name="Pati A."/>
            <person name="Ivanova N."/>
            <person name="Mavromatis K."/>
            <person name="Ovchinnikova G."/>
            <person name="Chen A."/>
            <person name="Palaniappan K."/>
            <person name="Land M."/>
            <person name="Hauser L."/>
            <person name="Chang Y.J."/>
            <person name="Jeffries C.D."/>
            <person name="Chain P."/>
            <person name="Goker M."/>
            <person name="Bristow J."/>
            <person name="Eisen J.A."/>
            <person name="Markowitz V."/>
            <person name="Hugenholtz P."/>
            <person name="Kyrpides N.C."/>
            <person name="Klenk H.P."/>
            <person name="Han C."/>
        </authorList>
    </citation>
    <scope>NUCLEOTIDE SEQUENCE [LARGE SCALE GENOMIC DNA]</scope>
    <source>
        <strain evidence="14">ATCC 14870 / DSM 20603 / BCRC 15368 / CIP 55.134 / JCM 11481 / NBRC 15587 / NCTC 10816 / Prevot 55134</strain>
    </source>
</reference>
<sequence length="445" mass="47715">MTHQAQGGRRFARTLKAAWSAALAVALTGAVGLAVATPAQAASVDTNKWYVLENHQSGKALEVANFSTAAGGELQQYTRNDGAWQQWRFISVGSGYYVIENRHSGKVIDLWENKTADGTPFKQWDRNDRYNQQFKLVDSNNGEHVRLINRANNGAVTVTDRSKADFASITVLSNKNQYNQQWKLIPVSTSGNTGGSNSGDTGNTGGNNSGDTGKADGQFAAWPKAASSKKVSSTIKVPKSGLDGKMVRYYGISDGSQDESQPAMFELEDGATIKNVIIGEGAGDGIHCKGTCTIENVWWENVGEDAATQKGKISGQVMTINGGGARSADDKVFQHNGPGKMVIKNVQIEDFGKVFRSCGNCSTQYARSVEIDNIMVTAPGKSLVGINSNLGDKATIRNVTIVGDSKRKIAICEEYKGVTKGEPKKVASGPSSACNYSDKDITYRD</sequence>
<feature type="region of interest" description="Disordered" evidence="10">
    <location>
        <begin position="186"/>
        <end position="217"/>
    </location>
</feature>
<dbReference type="SUPFAM" id="SSF51126">
    <property type="entry name" value="Pectin lyase-like"/>
    <property type="match status" value="1"/>
</dbReference>
<accession>C7QZJ4</accession>
<comment type="subcellular location">
    <subcellularLocation>
        <location evidence="3">Secreted</location>
    </subcellularLocation>
</comment>
<evidence type="ECO:0000256" key="6">
    <source>
        <dbReference type="ARBA" id="ARBA00022525"/>
    </source>
</evidence>
<keyword evidence="7 11" id="KW-0732">Signal</keyword>
<evidence type="ECO:0000256" key="11">
    <source>
        <dbReference type="SAM" id="SignalP"/>
    </source>
</evidence>
<evidence type="ECO:0000313" key="14">
    <source>
        <dbReference type="Proteomes" id="UP000000628"/>
    </source>
</evidence>
<dbReference type="STRING" id="471856.Jden_0329"/>
<evidence type="ECO:0000256" key="10">
    <source>
        <dbReference type="SAM" id="MobiDB-lite"/>
    </source>
</evidence>
<dbReference type="InterPro" id="IPR011050">
    <property type="entry name" value="Pectin_lyase_fold/virulence"/>
</dbReference>
<dbReference type="GO" id="GO:0030570">
    <property type="term" value="F:pectate lyase activity"/>
    <property type="evidence" value="ECO:0007669"/>
    <property type="project" value="UniProtKB-EC"/>
</dbReference>
<dbReference type="CDD" id="cd00161">
    <property type="entry name" value="beta-trefoil_Ricin-like"/>
    <property type="match status" value="1"/>
</dbReference>
<dbReference type="GO" id="GO:0045490">
    <property type="term" value="P:pectin catabolic process"/>
    <property type="evidence" value="ECO:0007669"/>
    <property type="project" value="TreeGrafter"/>
</dbReference>
<evidence type="ECO:0000256" key="3">
    <source>
        <dbReference type="ARBA" id="ARBA00004613"/>
    </source>
</evidence>
<evidence type="ECO:0000256" key="2">
    <source>
        <dbReference type="ARBA" id="ARBA00001913"/>
    </source>
</evidence>
<keyword evidence="6" id="KW-0964">Secreted</keyword>
<dbReference type="CAZy" id="CBM13">
    <property type="family name" value="Carbohydrate-Binding Module Family 13"/>
</dbReference>
<comment type="cofactor">
    <cofactor evidence="2">
        <name>Ca(2+)</name>
        <dbReference type="ChEBI" id="CHEBI:29108"/>
    </cofactor>
</comment>
<dbReference type="CAZy" id="PL3">
    <property type="family name" value="Polysaccharide Lyase Family 3"/>
</dbReference>
<evidence type="ECO:0000256" key="5">
    <source>
        <dbReference type="ARBA" id="ARBA00012272"/>
    </source>
</evidence>
<dbReference type="InterPro" id="IPR004898">
    <property type="entry name" value="Pectate_lyase_PlyH/PlyE-like"/>
</dbReference>
<dbReference type="Gene3D" id="2.80.10.50">
    <property type="match status" value="3"/>
</dbReference>
<protein>
    <recommendedName>
        <fullName evidence="5">pectate lyase</fullName>
        <ecNumber evidence="5">4.2.2.2</ecNumber>
    </recommendedName>
</protein>
<dbReference type="HOGENOM" id="CLU_044863_2_0_11"/>
<dbReference type="eggNOG" id="COG5297">
    <property type="taxonomic scope" value="Bacteria"/>
</dbReference>
<dbReference type="KEGG" id="jde:Jden_0329"/>
<keyword evidence="9 13" id="KW-0456">Lyase</keyword>
<evidence type="ECO:0000256" key="1">
    <source>
        <dbReference type="ARBA" id="ARBA00000695"/>
    </source>
</evidence>